<protein>
    <submittedName>
        <fullName evidence="2">Uncharacterized protein</fullName>
    </submittedName>
</protein>
<evidence type="ECO:0000256" key="1">
    <source>
        <dbReference type="SAM" id="Coils"/>
    </source>
</evidence>
<reference evidence="2 3" key="1">
    <citation type="submission" date="2019-04" db="EMBL/GenBank/DDBJ databases">
        <title>An improved genome assembly and genetic linkage map for asparagus bean, Vigna unguiculata ssp. sesquipedialis.</title>
        <authorList>
            <person name="Xia Q."/>
            <person name="Zhang R."/>
            <person name="Dong Y."/>
        </authorList>
    </citation>
    <scope>NUCLEOTIDE SEQUENCE [LARGE SCALE GENOMIC DNA]</scope>
    <source>
        <tissue evidence="2">Leaf</tissue>
    </source>
</reference>
<dbReference type="EMBL" id="CP039348">
    <property type="protein sequence ID" value="QCD89477.1"/>
    <property type="molecule type" value="Genomic_DNA"/>
</dbReference>
<feature type="coiled-coil region" evidence="1">
    <location>
        <begin position="26"/>
        <end position="53"/>
    </location>
</feature>
<feature type="coiled-coil region" evidence="1">
    <location>
        <begin position="78"/>
        <end position="105"/>
    </location>
</feature>
<dbReference type="Proteomes" id="UP000501690">
    <property type="component" value="Linkage Group LG4"/>
</dbReference>
<organism evidence="2 3">
    <name type="scientific">Vigna unguiculata</name>
    <name type="common">Cowpea</name>
    <dbReference type="NCBI Taxonomy" id="3917"/>
    <lineage>
        <taxon>Eukaryota</taxon>
        <taxon>Viridiplantae</taxon>
        <taxon>Streptophyta</taxon>
        <taxon>Embryophyta</taxon>
        <taxon>Tracheophyta</taxon>
        <taxon>Spermatophyta</taxon>
        <taxon>Magnoliopsida</taxon>
        <taxon>eudicotyledons</taxon>
        <taxon>Gunneridae</taxon>
        <taxon>Pentapetalae</taxon>
        <taxon>rosids</taxon>
        <taxon>fabids</taxon>
        <taxon>Fabales</taxon>
        <taxon>Fabaceae</taxon>
        <taxon>Papilionoideae</taxon>
        <taxon>50 kb inversion clade</taxon>
        <taxon>NPAAA clade</taxon>
        <taxon>indigoferoid/millettioid clade</taxon>
        <taxon>Phaseoleae</taxon>
        <taxon>Vigna</taxon>
    </lineage>
</organism>
<keyword evidence="1" id="KW-0175">Coiled coil</keyword>
<proteinExistence type="predicted"/>
<evidence type="ECO:0000313" key="2">
    <source>
        <dbReference type="EMBL" id="QCD89477.1"/>
    </source>
</evidence>
<sequence length="115" mass="12590">MRTAGELTLTLAAIYTKFPRADRGMIESLEKEVAAAKVELQEVKASASDLKTQFDRLNGIKAEHAKCVGLLKAANDWAKEEQLKAKEAADELRKLQRRFSDLSLENLAATGSAAD</sequence>
<accession>A0A4D6LLK8</accession>
<name>A0A4D6LLK8_VIGUN</name>
<dbReference type="AlphaFoldDB" id="A0A4D6LLK8"/>
<keyword evidence="3" id="KW-1185">Reference proteome</keyword>
<gene>
    <name evidence="2" type="ORF">DEO72_LG4g422</name>
</gene>
<evidence type="ECO:0000313" key="3">
    <source>
        <dbReference type="Proteomes" id="UP000501690"/>
    </source>
</evidence>